<evidence type="ECO:0000313" key="2">
    <source>
        <dbReference type="EMBL" id="KAJ1083780.1"/>
    </source>
</evidence>
<dbReference type="EMBL" id="JANPWB010000016">
    <property type="protein sequence ID" value="KAJ1083780.1"/>
    <property type="molecule type" value="Genomic_DNA"/>
</dbReference>
<gene>
    <name evidence="2" type="ORF">NDU88_003935</name>
</gene>
<keyword evidence="3" id="KW-1185">Reference proteome</keyword>
<name>A0AAV7L780_PLEWA</name>
<comment type="caution">
    <text evidence="2">The sequence shown here is derived from an EMBL/GenBank/DDBJ whole genome shotgun (WGS) entry which is preliminary data.</text>
</comment>
<protein>
    <submittedName>
        <fullName evidence="2">Uncharacterized protein</fullName>
    </submittedName>
</protein>
<sequence>MPVIALHCGGGGEHLTPTWRPQTMVHAGLAASDVVGLPKTAAVDVPAPSSDPAEPDGEHLVLWGLPVLLSNLSPSILVDVEPAGHRPSLSDPAGDREHAKGAGESQQRTSDTEEDTSE</sequence>
<dbReference type="Proteomes" id="UP001066276">
    <property type="component" value="Chromosome 12"/>
</dbReference>
<proteinExistence type="predicted"/>
<dbReference type="AlphaFoldDB" id="A0AAV7L780"/>
<feature type="region of interest" description="Disordered" evidence="1">
    <location>
        <begin position="81"/>
        <end position="118"/>
    </location>
</feature>
<evidence type="ECO:0000256" key="1">
    <source>
        <dbReference type="SAM" id="MobiDB-lite"/>
    </source>
</evidence>
<evidence type="ECO:0000313" key="3">
    <source>
        <dbReference type="Proteomes" id="UP001066276"/>
    </source>
</evidence>
<reference evidence="2" key="1">
    <citation type="journal article" date="2022" name="bioRxiv">
        <title>Sequencing and chromosome-scale assembly of the giantPleurodeles waltlgenome.</title>
        <authorList>
            <person name="Brown T."/>
            <person name="Elewa A."/>
            <person name="Iarovenko S."/>
            <person name="Subramanian E."/>
            <person name="Araus A.J."/>
            <person name="Petzold A."/>
            <person name="Susuki M."/>
            <person name="Suzuki K.-i.T."/>
            <person name="Hayashi T."/>
            <person name="Toyoda A."/>
            <person name="Oliveira C."/>
            <person name="Osipova E."/>
            <person name="Leigh N.D."/>
            <person name="Simon A."/>
            <person name="Yun M.H."/>
        </authorList>
    </citation>
    <scope>NUCLEOTIDE SEQUENCE</scope>
    <source>
        <strain evidence="2">20211129_DDA</strain>
        <tissue evidence="2">Liver</tissue>
    </source>
</reference>
<accession>A0AAV7L780</accession>
<organism evidence="2 3">
    <name type="scientific">Pleurodeles waltl</name>
    <name type="common">Iberian ribbed newt</name>
    <dbReference type="NCBI Taxonomy" id="8319"/>
    <lineage>
        <taxon>Eukaryota</taxon>
        <taxon>Metazoa</taxon>
        <taxon>Chordata</taxon>
        <taxon>Craniata</taxon>
        <taxon>Vertebrata</taxon>
        <taxon>Euteleostomi</taxon>
        <taxon>Amphibia</taxon>
        <taxon>Batrachia</taxon>
        <taxon>Caudata</taxon>
        <taxon>Salamandroidea</taxon>
        <taxon>Salamandridae</taxon>
        <taxon>Pleurodelinae</taxon>
        <taxon>Pleurodeles</taxon>
    </lineage>
</organism>